<dbReference type="EMBL" id="MCFF01000058">
    <property type="protein sequence ID" value="ORZ04335.1"/>
    <property type="molecule type" value="Genomic_DNA"/>
</dbReference>
<evidence type="ECO:0000313" key="2">
    <source>
        <dbReference type="Proteomes" id="UP000193648"/>
    </source>
</evidence>
<evidence type="ECO:0000313" key="1">
    <source>
        <dbReference type="EMBL" id="ORZ04335.1"/>
    </source>
</evidence>
<keyword evidence="2" id="KW-1185">Reference proteome</keyword>
<reference evidence="1 2" key="1">
    <citation type="submission" date="2016-07" db="EMBL/GenBank/DDBJ databases">
        <title>Pervasive Adenine N6-methylation of Active Genes in Fungi.</title>
        <authorList>
            <consortium name="DOE Joint Genome Institute"/>
            <person name="Mondo S.J."/>
            <person name="Dannebaum R.O."/>
            <person name="Kuo R.C."/>
            <person name="Labutti K."/>
            <person name="Haridas S."/>
            <person name="Kuo A."/>
            <person name="Salamov A."/>
            <person name="Ahrendt S.R."/>
            <person name="Lipzen A."/>
            <person name="Sullivan W."/>
            <person name="Andreopoulos W.B."/>
            <person name="Clum A."/>
            <person name="Lindquist E."/>
            <person name="Daum C."/>
            <person name="Ramamoorthy G.K."/>
            <person name="Gryganskyi A."/>
            <person name="Culley D."/>
            <person name="Magnuson J.K."/>
            <person name="James T.Y."/>
            <person name="O'Malley M.A."/>
            <person name="Stajich J.E."/>
            <person name="Spatafora J.W."/>
            <person name="Visel A."/>
            <person name="Grigoriev I.V."/>
        </authorList>
    </citation>
    <scope>NUCLEOTIDE SEQUENCE [LARGE SCALE GENOMIC DNA]</scope>
    <source>
        <strain evidence="1 2">NRRL 3116</strain>
    </source>
</reference>
<accession>A0A1Y2G8M0</accession>
<dbReference type="GeneID" id="33571047"/>
<dbReference type="AlphaFoldDB" id="A0A1Y2G8M0"/>
<dbReference type="Proteomes" id="UP000193648">
    <property type="component" value="Unassembled WGS sequence"/>
</dbReference>
<name>A0A1Y2G8M0_9FUNG</name>
<proteinExistence type="predicted"/>
<protein>
    <submittedName>
        <fullName evidence="1">Uncharacterized protein</fullName>
    </submittedName>
</protein>
<sequence>MGALLECVHLEDLSVNGIPIQEDEVDQFFQVCKEIKRLGMSNKMSRITVIVMSLIIFSSQTLHNTLVGSIWKHIFVADDSGFPWEALQNNKEHIEELHLFINLPGDCRSLKGCTRLNRVSYDIPTRSSISNDLLNLIKAHRSTITNFSFMYGYSGLGRYQRHYWDAPTLES</sequence>
<organism evidence="1 2">
    <name type="scientific">Lobosporangium transversale</name>
    <dbReference type="NCBI Taxonomy" id="64571"/>
    <lineage>
        <taxon>Eukaryota</taxon>
        <taxon>Fungi</taxon>
        <taxon>Fungi incertae sedis</taxon>
        <taxon>Mucoromycota</taxon>
        <taxon>Mortierellomycotina</taxon>
        <taxon>Mortierellomycetes</taxon>
        <taxon>Mortierellales</taxon>
        <taxon>Mortierellaceae</taxon>
        <taxon>Lobosporangium</taxon>
    </lineage>
</organism>
<gene>
    <name evidence="1" type="ORF">BCR41DRAFT_401193</name>
</gene>
<dbReference type="OrthoDB" id="2335874at2759"/>
<dbReference type="InParanoid" id="A0A1Y2G8M0"/>
<comment type="caution">
    <text evidence="1">The sequence shown here is derived from an EMBL/GenBank/DDBJ whole genome shotgun (WGS) entry which is preliminary data.</text>
</comment>
<dbReference type="RefSeq" id="XP_021876493.1">
    <property type="nucleotide sequence ID" value="XM_022029204.1"/>
</dbReference>